<feature type="compositionally biased region" description="Low complexity" evidence="1">
    <location>
        <begin position="440"/>
        <end position="452"/>
    </location>
</feature>
<dbReference type="InterPro" id="IPR043502">
    <property type="entry name" value="DNA/RNA_pol_sf"/>
</dbReference>
<evidence type="ECO:0000256" key="1">
    <source>
        <dbReference type="SAM" id="MobiDB-lite"/>
    </source>
</evidence>
<feature type="compositionally biased region" description="Basic and acidic residues" evidence="1">
    <location>
        <begin position="1751"/>
        <end position="1766"/>
    </location>
</feature>
<feature type="domain" description="Integrase catalytic" evidence="3">
    <location>
        <begin position="1429"/>
        <end position="1623"/>
    </location>
</feature>
<evidence type="ECO:0000313" key="4">
    <source>
        <dbReference type="EMBL" id="KAL0811188.1"/>
    </source>
</evidence>
<dbReference type="CDD" id="cd01644">
    <property type="entry name" value="RT_pepA17"/>
    <property type="match status" value="1"/>
</dbReference>
<feature type="region of interest" description="Disordered" evidence="1">
    <location>
        <begin position="423"/>
        <end position="453"/>
    </location>
</feature>
<organism evidence="4 5">
    <name type="scientific">Loxostege sticticalis</name>
    <name type="common">Beet webworm moth</name>
    <dbReference type="NCBI Taxonomy" id="481309"/>
    <lineage>
        <taxon>Eukaryota</taxon>
        <taxon>Metazoa</taxon>
        <taxon>Ecdysozoa</taxon>
        <taxon>Arthropoda</taxon>
        <taxon>Hexapoda</taxon>
        <taxon>Insecta</taxon>
        <taxon>Pterygota</taxon>
        <taxon>Neoptera</taxon>
        <taxon>Endopterygota</taxon>
        <taxon>Lepidoptera</taxon>
        <taxon>Glossata</taxon>
        <taxon>Ditrysia</taxon>
        <taxon>Pyraloidea</taxon>
        <taxon>Crambidae</taxon>
        <taxon>Pyraustinae</taxon>
        <taxon>Loxostege</taxon>
    </lineage>
</organism>
<evidence type="ECO:0000313" key="5">
    <source>
        <dbReference type="Proteomes" id="UP001549921"/>
    </source>
</evidence>
<dbReference type="InterPro" id="IPR001584">
    <property type="entry name" value="Integrase_cat-core"/>
</dbReference>
<feature type="transmembrane region" description="Helical" evidence="2">
    <location>
        <begin position="2322"/>
        <end position="2344"/>
    </location>
</feature>
<dbReference type="InterPro" id="IPR005312">
    <property type="entry name" value="DUF1759"/>
</dbReference>
<protein>
    <recommendedName>
        <fullName evidence="3">Integrase catalytic domain-containing protein</fullName>
    </recommendedName>
</protein>
<dbReference type="Gene3D" id="2.40.70.10">
    <property type="entry name" value="Acid Proteases"/>
    <property type="match status" value="1"/>
</dbReference>
<sequence length="2415" mass="277243">MEHLLQQLREPKSVEFDLTGMLEDSADETSSSSSLLEIQMCNFKALERAMSKIDLKNITEKWELQDHLSILKAKWQVIDKLHWELEAKYKGSNSKYYSLFVEMEDKYDEIRRILNSRIWSTIHYETSAPKMEIPEFSGNYTQWVSFKDLFMEAIHNNPMINNAQKMQHLKSKLRGEAERIVQHLSISADNYNSCWDILMQRYGNRRLQFTSFINTMLNLPVIQNPDSYNLKKMHDVITECLNGITNIGIDTTTWDPLIVHLMSLKLDKATYSEYMKELQDHRELQPLNEFLYFLECKFMAYEAMKNAKKETTATQNQKATFARTGKKNISSWNNTERHYPFKKYNDSKKTYYTTYGKCPNCNEDHVLMQCPKFIDMNPTQRNNTVAKLHLCENCLFSHGNDKCNSTKTCKECHMRHHTLLHNSTKKYLPTNKNENHSKSRPSTSSQPSSNHLSTDDVEILLPTVQLQVMTASGTQIKLRALLDQGSQVNLITERAAQLLRLPRKRMNATVTGVGSVSGDCKGRLNLSCQSIYSNYTFETQALIMKKLTNNLPNSSFEPTNWPHLENLKLADPDLHMSRPIDLLLGADVYSDILLDGVLKGSQQSPIAQQTQLGWILCGKLKTLNCHVTLIDLNEISKYWESEDIVQDDNDLSKDDYCERHYSNTVQRHPNGKYIVSMPLCSNYEEKMGNSRSIAVSQYLNLEKRFERNNKLALMYRDFIKEYTELGHMKPSSPIPTYLPQCYLPHHGVIREHSTTTKLRVVFNASQKTTSGISLNQLQEKGPNLQKDIQALILKWRSYKYAYTADIEKMYRCIEITQDQQKLQKIIWRDSPTEKLQEYELCTVTYGMKCAPWLAMRTLKQLAMDDGHKYPEAARILQDEFYVDDLVSGHNFIHDALELQQSLIKLLKLGGMNLRKWSANDPVLLQNLSEDQISLHNNFDFKHEESMKTLGLSWNPKTDQFSFNWELKINTKAELTKRTLLSEISKLYDPLGWLSPVTITAKLLFQKVWAAKLGWDDTLPTEIQTDWMKLRSELSLIKDVKLQRWLGSQQSNIELLGFSDASEKAYSCVIYSCVANANGPPTIRLLAAKTRVAPLTQKTTLPRLELCGALLLSQLVEKTKAAFKGHEIKVRAWCDSQVVLAWLQGDASRWDRYVANRVNKIKQTIPSQNWQYVKSEQNPADCASRGLYPSKLINFDLWWNGPEFLQNLETEKCINNLTCLYTTNAELKTKKVTTLTTNQELHFIDILINKCSSLTRVTRVTAWILRFITNARSKTKLDAKYLTASEITAANEQIIKYVQSTELNNEYRQLMKHENITNKSCIFKLNPYLDKKGIIRVGGRLNNSNLPFEMKHPAIIPRSGRFTGLLIEQAHSVTLHGGARLTLAYLRQRYWIVGGNRAVKAKLRHCVRCHRHKQTKTHQIMADLPQQRITPSRPFTHTGVDFTGHVDVKLNKGRGVKTSKGYIAIFVCMATKAVHIELVSDLSTETFIAAFQRMCARRGTPKHVYSDCGTNFIGASKTLHKEFEQFQLQLSSDFFDHIGQLEVEWHPNAPAWPTAGGLWEAAVKSMKFHLRRVLGDQKLTYEEFQTLLTQIEACMNSRPLCPLTEDPDEFQNCLTPGHFLTGSPVMSLPISDYSDDRAINLRRRWQLTENMLQQFWKNWSNEYLTQLQGRSKWNESTKNIKEGDIVLVKDNNLPPGKWAMGRVLETHPGSDGYVRVTTLKTPTGIIKRPIVKLSPLPLEAEINPKTPICNEQDEKPQKDDLKPEQSTKTKKTKIKTTSALLTTLLTMFICITGSYGEAAPSAYITNLEPDRPIYYDTVGKLQVIHDEWTLLMYYNLTNYWNRVDRVKTYLEGLNDLCDKTDPRYCKTTLEQLSHEMELLDYYNIILLAPHKHLYERRKRGLINGIGSIANSLFGVLDQQFADKYQRDIETIQNNENYLLTLLKNQTSIVELENKVLKKTEDNINRQVTMMESFMNQTDTNLAKIESTMEAMMATSYFNSASLTAYLLIKNMRVMQDMLFDTLTDVYKGHMDVHLLTPVNLIDQLNVISGKLPKSLTIPVENVREDIKTLYKLLYAKARVTSDYFLFEVHIPLTSDEDFLVYKMIPLPVTTEKGMTNIINLQSEYIAVNFQKNTYISVTENDLKLCTQTKQDSFLCYKNLPVFNLHNKNAPCEAKLLSHSSGTSCDVRPASCNDAWIALHTPNSWLAVCCGACTLRTICNFDVTSHSMTSSGIVKLAQGCVLQSRDFTIHSHNEYNTKMNIDNYYFDIPTLNTTANNIIGLTRHNVSWKVIQETHDTELQEIDRRLHSLHENEVLPSSITGHDLHQYVICYILLSAAILGTTVWIARRLVSRYCTKRKVLTSHTNEALELEDMENHSTAGREPAAPSPAQPPAPQPRGQRPRTSTTAKNHITFDFDD</sequence>
<dbReference type="SUPFAM" id="SSF56672">
    <property type="entry name" value="DNA/RNA polymerases"/>
    <property type="match status" value="1"/>
</dbReference>
<dbReference type="InterPro" id="IPR012337">
    <property type="entry name" value="RNaseH-like_sf"/>
</dbReference>
<keyword evidence="2" id="KW-0472">Membrane</keyword>
<evidence type="ECO:0000256" key="2">
    <source>
        <dbReference type="SAM" id="Phobius"/>
    </source>
</evidence>
<gene>
    <name evidence="4" type="ORF">ABMA28_009619</name>
</gene>
<dbReference type="Pfam" id="PF12259">
    <property type="entry name" value="Baculo_F"/>
    <property type="match status" value="1"/>
</dbReference>
<dbReference type="SUPFAM" id="SSF53098">
    <property type="entry name" value="Ribonuclease H-like"/>
    <property type="match status" value="1"/>
</dbReference>
<feature type="region of interest" description="Disordered" evidence="1">
    <location>
        <begin position="1743"/>
        <end position="1771"/>
    </location>
</feature>
<evidence type="ECO:0000259" key="3">
    <source>
        <dbReference type="PROSITE" id="PS50994"/>
    </source>
</evidence>
<dbReference type="GO" id="GO:0042575">
    <property type="term" value="C:DNA polymerase complex"/>
    <property type="evidence" value="ECO:0007669"/>
    <property type="project" value="UniProtKB-ARBA"/>
</dbReference>
<dbReference type="PROSITE" id="PS50994">
    <property type="entry name" value="INTEGRASE"/>
    <property type="match status" value="1"/>
</dbReference>
<feature type="compositionally biased region" description="Pro residues" evidence="1">
    <location>
        <begin position="2383"/>
        <end position="2393"/>
    </location>
</feature>
<dbReference type="InterPro" id="IPR036397">
    <property type="entry name" value="RNaseH_sf"/>
</dbReference>
<name>A0ABD0SAW0_LOXSC</name>
<dbReference type="InterPro" id="IPR021109">
    <property type="entry name" value="Peptidase_aspartic_dom_sf"/>
</dbReference>
<comment type="caution">
    <text evidence="4">The sequence shown here is derived from an EMBL/GenBank/DDBJ whole genome shotgun (WGS) entry which is preliminary data.</text>
</comment>
<dbReference type="GO" id="GO:0071897">
    <property type="term" value="P:DNA biosynthetic process"/>
    <property type="evidence" value="ECO:0007669"/>
    <property type="project" value="UniProtKB-ARBA"/>
</dbReference>
<dbReference type="Pfam" id="PF03564">
    <property type="entry name" value="DUF1759"/>
    <property type="match status" value="1"/>
</dbReference>
<dbReference type="Gene3D" id="1.10.340.70">
    <property type="match status" value="1"/>
</dbReference>
<dbReference type="InterPro" id="IPR022048">
    <property type="entry name" value="Envelope_fusion-like"/>
</dbReference>
<dbReference type="Gene3D" id="3.30.420.10">
    <property type="entry name" value="Ribonuclease H-like superfamily/Ribonuclease H"/>
    <property type="match status" value="1"/>
</dbReference>
<accession>A0ABD0SAW0</accession>
<dbReference type="InterPro" id="IPR008042">
    <property type="entry name" value="Retrotrans_Pao"/>
</dbReference>
<proteinExistence type="predicted"/>
<dbReference type="Pfam" id="PF05380">
    <property type="entry name" value="Peptidase_A17"/>
    <property type="match status" value="1"/>
</dbReference>
<reference evidence="4 5" key="1">
    <citation type="submission" date="2024-06" db="EMBL/GenBank/DDBJ databases">
        <title>A chromosome-level genome assembly of beet webworm, Loxostege sticticalis.</title>
        <authorList>
            <person name="Zhang Y."/>
        </authorList>
    </citation>
    <scope>NUCLEOTIDE SEQUENCE [LARGE SCALE GENOMIC DNA]</scope>
    <source>
        <strain evidence="4">AQ028</strain>
        <tissue evidence="4">Male pupae</tissue>
    </source>
</reference>
<dbReference type="EMBL" id="JBEDNZ010000024">
    <property type="protein sequence ID" value="KAL0811188.1"/>
    <property type="molecule type" value="Genomic_DNA"/>
</dbReference>
<dbReference type="PANTHER" id="PTHR47331:SF5">
    <property type="entry name" value="RIBONUCLEASE H"/>
    <property type="match status" value="1"/>
</dbReference>
<dbReference type="InterPro" id="IPR041588">
    <property type="entry name" value="Integrase_H2C2"/>
</dbReference>
<dbReference type="InterPro" id="IPR040676">
    <property type="entry name" value="DUF5641"/>
</dbReference>
<dbReference type="Proteomes" id="UP001549921">
    <property type="component" value="Unassembled WGS sequence"/>
</dbReference>
<keyword evidence="2" id="KW-0812">Transmembrane</keyword>
<dbReference type="PANTHER" id="PTHR47331">
    <property type="entry name" value="PHD-TYPE DOMAIN-CONTAINING PROTEIN"/>
    <property type="match status" value="1"/>
</dbReference>
<dbReference type="Pfam" id="PF18701">
    <property type="entry name" value="DUF5641"/>
    <property type="match status" value="1"/>
</dbReference>
<keyword evidence="2" id="KW-1133">Transmembrane helix</keyword>
<dbReference type="Pfam" id="PF17921">
    <property type="entry name" value="Integrase_H2C2"/>
    <property type="match status" value="1"/>
</dbReference>
<feature type="region of interest" description="Disordered" evidence="1">
    <location>
        <begin position="2365"/>
        <end position="2415"/>
    </location>
</feature>